<protein>
    <recommendedName>
        <fullName evidence="2">Serine aminopeptidase S33 domain-containing protein</fullName>
    </recommendedName>
</protein>
<proteinExistence type="predicted"/>
<reference evidence="3 6" key="3">
    <citation type="submission" date="2016-10" db="EMBL/GenBank/DDBJ databases">
        <title>Genome sequence of Nocardia seriolae strain EM150506, isolated from Anguila japonica.</title>
        <authorList>
            <person name="Han H.-J."/>
        </authorList>
    </citation>
    <scope>NUCLEOTIDE SEQUENCE [LARGE SCALE GENOMIC DNA]</scope>
    <source>
        <strain evidence="3 6">EM150506</strain>
    </source>
</reference>
<dbReference type="SUPFAM" id="SSF53474">
    <property type="entry name" value="alpha/beta-Hydrolases"/>
    <property type="match status" value="1"/>
</dbReference>
<dbReference type="Gene3D" id="3.40.50.1820">
    <property type="entry name" value="alpha/beta hydrolase"/>
    <property type="match status" value="1"/>
</dbReference>
<dbReference type="KEGG" id="nsr:NS506_02020"/>
<dbReference type="EMBL" id="CP017839">
    <property type="protein sequence ID" value="APA96087.1"/>
    <property type="molecule type" value="Genomic_DNA"/>
</dbReference>
<gene>
    <name evidence="3" type="ORF">NS506_02020</name>
    <name evidence="4" type="ORF">NSK11_contig00033-0012</name>
</gene>
<evidence type="ECO:0000313" key="3">
    <source>
        <dbReference type="EMBL" id="APA96087.1"/>
    </source>
</evidence>
<feature type="region of interest" description="Disordered" evidence="1">
    <location>
        <begin position="133"/>
        <end position="156"/>
    </location>
</feature>
<dbReference type="OrthoDB" id="9806902at2"/>
<dbReference type="InterPro" id="IPR051044">
    <property type="entry name" value="MAG_DAG_Lipase"/>
</dbReference>
<accession>A0A0B8N2Z5</accession>
<evidence type="ECO:0000313" key="6">
    <source>
        <dbReference type="Proteomes" id="UP000180166"/>
    </source>
</evidence>
<keyword evidence="5" id="KW-1185">Reference proteome</keyword>
<dbReference type="AlphaFoldDB" id="A0A0B8N2Z5"/>
<dbReference type="InterPro" id="IPR029058">
    <property type="entry name" value="AB_hydrolase_fold"/>
</dbReference>
<evidence type="ECO:0000313" key="5">
    <source>
        <dbReference type="Proteomes" id="UP000037179"/>
    </source>
</evidence>
<sequence length="240" mass="26001">MLYLAGARGRLHYRRWQLDNAQAVLALLPGIGQHSAHYHRFARALAADGIELWALDTSGHGLSEGDPERPGTIYELADDARLFLDRVRAQSNSTPFLMGHSLGAATTLAVLRESAPGEYPGLVLSGTPKAVLEGRSPKSARGAAGSNRARVHAGPRSRAALATERESDWPGPRLPEGLPVLIVHGADDRRAPVDPVRDWSDRVGARFHTFPNAGHDLLHEPVHAEVTTQIVEFVHARSLV</sequence>
<feature type="domain" description="Serine aminopeptidase S33" evidence="2">
    <location>
        <begin position="20"/>
        <end position="127"/>
    </location>
</feature>
<evidence type="ECO:0000256" key="1">
    <source>
        <dbReference type="SAM" id="MobiDB-lite"/>
    </source>
</evidence>
<dbReference type="PANTHER" id="PTHR11614">
    <property type="entry name" value="PHOSPHOLIPASE-RELATED"/>
    <property type="match status" value="1"/>
</dbReference>
<reference evidence="4 5" key="2">
    <citation type="journal article" date="2016" name="Genome Announc.">
        <title>Draft Genome Sequence of Erythromycin- and Oxytetracycline-Sensitive Nocardia seriolae Strain U-1 (NBRC 110359).</title>
        <authorList>
            <person name="Imajoh M."/>
            <person name="Sukeda M."/>
            <person name="Shimizu M."/>
            <person name="Yamane J."/>
            <person name="Ohnishi K."/>
            <person name="Oshima S."/>
        </authorList>
    </citation>
    <scope>NUCLEOTIDE SEQUENCE [LARGE SCALE GENOMIC DNA]</scope>
    <source>
        <strain evidence="4 5">U-1</strain>
    </source>
</reference>
<dbReference type="GeneID" id="93370201"/>
<dbReference type="Proteomes" id="UP000180166">
    <property type="component" value="Chromosome"/>
</dbReference>
<dbReference type="Proteomes" id="UP000037179">
    <property type="component" value="Unassembled WGS sequence"/>
</dbReference>
<feature type="compositionally biased region" description="Low complexity" evidence="1">
    <location>
        <begin position="139"/>
        <end position="148"/>
    </location>
</feature>
<dbReference type="Pfam" id="PF12146">
    <property type="entry name" value="Hydrolase_4"/>
    <property type="match status" value="1"/>
</dbReference>
<reference evidence="5" key="1">
    <citation type="submission" date="2015-07" db="EMBL/GenBank/DDBJ databases">
        <title>Nocardia seriolae U-1 whole genome shotgun sequence.</title>
        <authorList>
            <person name="Imajoh M."/>
            <person name="Fukumoto Y."/>
            <person name="Sukeda M."/>
            <person name="Yamane J."/>
            <person name="Yamasaki K."/>
            <person name="Shimizu M."/>
            <person name="Ohnishi K."/>
            <person name="Oshima S."/>
        </authorList>
    </citation>
    <scope>NUCLEOTIDE SEQUENCE [LARGE SCALE GENOMIC DNA]</scope>
    <source>
        <strain evidence="5">U-1</strain>
    </source>
</reference>
<name>A0A0B8N2Z5_9NOCA</name>
<dbReference type="EMBL" id="BBYQ01000033">
    <property type="protein sequence ID" value="GAP28366.1"/>
    <property type="molecule type" value="Genomic_DNA"/>
</dbReference>
<dbReference type="InterPro" id="IPR022742">
    <property type="entry name" value="Hydrolase_4"/>
</dbReference>
<evidence type="ECO:0000259" key="2">
    <source>
        <dbReference type="Pfam" id="PF12146"/>
    </source>
</evidence>
<evidence type="ECO:0000313" key="4">
    <source>
        <dbReference type="EMBL" id="GAP28366.1"/>
    </source>
</evidence>
<dbReference type="RefSeq" id="WP_033087566.1">
    <property type="nucleotide sequence ID" value="NZ_AP017900.1"/>
</dbReference>
<organism evidence="4 5">
    <name type="scientific">Nocardia seriolae</name>
    <dbReference type="NCBI Taxonomy" id="37332"/>
    <lineage>
        <taxon>Bacteria</taxon>
        <taxon>Bacillati</taxon>
        <taxon>Actinomycetota</taxon>
        <taxon>Actinomycetes</taxon>
        <taxon>Mycobacteriales</taxon>
        <taxon>Nocardiaceae</taxon>
        <taxon>Nocardia</taxon>
    </lineage>
</organism>